<dbReference type="Proteomes" id="UP000199006">
    <property type="component" value="Unassembled WGS sequence"/>
</dbReference>
<accession>A0A1I4MBG2</accession>
<proteinExistence type="inferred from homology"/>
<feature type="transmembrane region" description="Helical" evidence="7">
    <location>
        <begin position="238"/>
        <end position="256"/>
    </location>
</feature>
<evidence type="ECO:0000313" key="9">
    <source>
        <dbReference type="EMBL" id="SFM00247.1"/>
    </source>
</evidence>
<dbReference type="STRING" id="29563.SAMN02983006_02550"/>
<feature type="transmembrane region" description="Helical" evidence="7">
    <location>
        <begin position="164"/>
        <end position="186"/>
    </location>
</feature>
<evidence type="ECO:0000256" key="6">
    <source>
        <dbReference type="ARBA" id="ARBA00023136"/>
    </source>
</evidence>
<evidence type="ECO:0000256" key="2">
    <source>
        <dbReference type="ARBA" id="ARBA00022448"/>
    </source>
</evidence>
<comment type="subcellular location">
    <subcellularLocation>
        <location evidence="1 7">Cell membrane</location>
        <topology evidence="1 7">Multi-pass membrane protein</topology>
    </subcellularLocation>
</comment>
<dbReference type="InterPro" id="IPR000515">
    <property type="entry name" value="MetI-like"/>
</dbReference>
<dbReference type="InterPro" id="IPR051393">
    <property type="entry name" value="ABC_transporter_permease"/>
</dbReference>
<feature type="transmembrane region" description="Helical" evidence="7">
    <location>
        <begin position="113"/>
        <end position="134"/>
    </location>
</feature>
<keyword evidence="4 7" id="KW-0812">Transmembrane</keyword>
<dbReference type="PANTHER" id="PTHR30193">
    <property type="entry name" value="ABC TRANSPORTER PERMEASE PROTEIN"/>
    <property type="match status" value="1"/>
</dbReference>
<evidence type="ECO:0000256" key="4">
    <source>
        <dbReference type="ARBA" id="ARBA00022692"/>
    </source>
</evidence>
<feature type="transmembrane region" description="Helical" evidence="7">
    <location>
        <begin position="268"/>
        <end position="289"/>
    </location>
</feature>
<evidence type="ECO:0000256" key="5">
    <source>
        <dbReference type="ARBA" id="ARBA00022989"/>
    </source>
</evidence>
<evidence type="ECO:0000256" key="1">
    <source>
        <dbReference type="ARBA" id="ARBA00004651"/>
    </source>
</evidence>
<dbReference type="InterPro" id="IPR035906">
    <property type="entry name" value="MetI-like_sf"/>
</dbReference>
<evidence type="ECO:0000256" key="3">
    <source>
        <dbReference type="ARBA" id="ARBA00022475"/>
    </source>
</evidence>
<keyword evidence="3" id="KW-1003">Cell membrane</keyword>
<dbReference type="PANTHER" id="PTHR30193:SF1">
    <property type="entry name" value="ABC TRANSPORTER PERMEASE PROTEIN YESP-RELATED"/>
    <property type="match status" value="1"/>
</dbReference>
<feature type="transmembrane region" description="Helical" evidence="7">
    <location>
        <begin position="20"/>
        <end position="46"/>
    </location>
</feature>
<keyword evidence="10" id="KW-1185">Reference proteome</keyword>
<reference evidence="9 10" key="1">
    <citation type="submission" date="2016-10" db="EMBL/GenBank/DDBJ databases">
        <authorList>
            <person name="de Groot N.N."/>
        </authorList>
    </citation>
    <scope>NUCLEOTIDE SEQUENCE [LARGE SCALE GENOMIC DNA]</scope>
    <source>
        <strain evidence="9 10">ATCC 51327</strain>
    </source>
</reference>
<evidence type="ECO:0000259" key="8">
    <source>
        <dbReference type="PROSITE" id="PS50928"/>
    </source>
</evidence>
<gene>
    <name evidence="9" type="ORF">SAMN02983006_02550</name>
</gene>
<dbReference type="SUPFAM" id="SSF161098">
    <property type="entry name" value="MetI-like"/>
    <property type="match status" value="1"/>
</dbReference>
<keyword evidence="9" id="KW-0762">Sugar transport</keyword>
<dbReference type="GO" id="GO:0055085">
    <property type="term" value="P:transmembrane transport"/>
    <property type="evidence" value="ECO:0007669"/>
    <property type="project" value="InterPro"/>
</dbReference>
<dbReference type="EMBL" id="FOTI01000051">
    <property type="protein sequence ID" value="SFM00247.1"/>
    <property type="molecule type" value="Genomic_DNA"/>
</dbReference>
<keyword evidence="6 7" id="KW-0472">Membrane</keyword>
<keyword evidence="2 7" id="KW-0813">Transport</keyword>
<protein>
    <submittedName>
        <fullName evidence="9">Multiple sugar transport system permease protein</fullName>
    </submittedName>
</protein>
<dbReference type="Gene3D" id="1.10.3720.10">
    <property type="entry name" value="MetI-like"/>
    <property type="match status" value="1"/>
</dbReference>
<sequence length="303" mass="34199">MKNTVKKINKFIDKHKLTGYIFASPWIIGFSIFFIIPILNLIYYSFTDFNLIADPSWVGLENYHHLLVDPKILKALKVTVSYVIFSVIPRLAFALFIAIKLNQKRKGIGIYRTIYYIPSILGGSVAVAVLWRMLFTRDGVINSLLGLIGIHSGISYIGNPKTALSTIILLAIWQFGSSMLIFLAGLKNISPTYYEAAAIDGAGRFSIFKNITLPLLSPVILFNIIMQIINGFMVFTQGYIITKGGPLNSTLFWVLYMYRRGFESYDMGYASAMALIMLLIVALISLFVFKTSSKWVFYEVKEN</sequence>
<dbReference type="GO" id="GO:0005886">
    <property type="term" value="C:plasma membrane"/>
    <property type="evidence" value="ECO:0007669"/>
    <property type="project" value="UniProtKB-SubCell"/>
</dbReference>
<dbReference type="Pfam" id="PF00528">
    <property type="entry name" value="BPD_transp_1"/>
    <property type="match status" value="1"/>
</dbReference>
<dbReference type="AlphaFoldDB" id="A0A1I4MBG2"/>
<evidence type="ECO:0000313" key="10">
    <source>
        <dbReference type="Proteomes" id="UP000199006"/>
    </source>
</evidence>
<dbReference type="RefSeq" id="WP_089862551.1">
    <property type="nucleotide sequence ID" value="NZ_FOTI01000051.1"/>
</dbReference>
<evidence type="ECO:0000256" key="7">
    <source>
        <dbReference type="RuleBase" id="RU363032"/>
    </source>
</evidence>
<dbReference type="OrthoDB" id="9788108at2"/>
<comment type="similarity">
    <text evidence="7">Belongs to the binding-protein-dependent transport system permease family.</text>
</comment>
<name>A0A1I4MBG2_9FIRM</name>
<feature type="transmembrane region" description="Helical" evidence="7">
    <location>
        <begin position="80"/>
        <end position="101"/>
    </location>
</feature>
<dbReference type="PROSITE" id="PS50928">
    <property type="entry name" value="ABC_TM1"/>
    <property type="match status" value="1"/>
</dbReference>
<feature type="domain" description="ABC transmembrane type-1" evidence="8">
    <location>
        <begin position="76"/>
        <end position="288"/>
    </location>
</feature>
<feature type="transmembrane region" description="Helical" evidence="7">
    <location>
        <begin position="206"/>
        <end position="226"/>
    </location>
</feature>
<keyword evidence="5 7" id="KW-1133">Transmembrane helix</keyword>
<organism evidence="9 10">
    <name type="scientific">Halanaerobium salsuginis</name>
    <dbReference type="NCBI Taxonomy" id="29563"/>
    <lineage>
        <taxon>Bacteria</taxon>
        <taxon>Bacillati</taxon>
        <taxon>Bacillota</taxon>
        <taxon>Clostridia</taxon>
        <taxon>Halanaerobiales</taxon>
        <taxon>Halanaerobiaceae</taxon>
        <taxon>Halanaerobium</taxon>
    </lineage>
</organism>
<dbReference type="CDD" id="cd06261">
    <property type="entry name" value="TM_PBP2"/>
    <property type="match status" value="1"/>
</dbReference>